<dbReference type="InterPro" id="IPR010985">
    <property type="entry name" value="Ribbon_hlx_hlx"/>
</dbReference>
<proteinExistence type="predicted"/>
<dbReference type="GO" id="GO:0006355">
    <property type="term" value="P:regulation of DNA-templated transcription"/>
    <property type="evidence" value="ECO:0007669"/>
    <property type="project" value="InterPro"/>
</dbReference>
<reference evidence="1 2" key="1">
    <citation type="submission" date="2020-02" db="EMBL/GenBank/DDBJ databases">
        <title>Genomic Insights into the Phylogeny and Genetic Plasticity of the Human and Animal Enteric Pathogen Clostridium perfringens.</title>
        <authorList>
            <person name="Feng Y."/>
            <person name="Hu Y."/>
        </authorList>
    </citation>
    <scope>NUCLEOTIDE SEQUENCE [LARGE SCALE GENOMIC DNA]</scope>
    <source>
        <strain evidence="1 2">CP-40</strain>
    </source>
</reference>
<dbReference type="Gene3D" id="1.10.1220.10">
    <property type="entry name" value="Met repressor-like"/>
    <property type="match status" value="1"/>
</dbReference>
<organism evidence="1 2">
    <name type="scientific">Clostridium perfringens</name>
    <dbReference type="NCBI Taxonomy" id="1502"/>
    <lineage>
        <taxon>Bacteria</taxon>
        <taxon>Bacillati</taxon>
        <taxon>Bacillota</taxon>
        <taxon>Clostridia</taxon>
        <taxon>Eubacteriales</taxon>
        <taxon>Clostridiaceae</taxon>
        <taxon>Clostridium</taxon>
    </lineage>
</organism>
<dbReference type="AlphaFoldDB" id="A0AAP6WNB7"/>
<evidence type="ECO:0000313" key="1">
    <source>
        <dbReference type="EMBL" id="NGU29404.1"/>
    </source>
</evidence>
<dbReference type="InterPro" id="IPR013321">
    <property type="entry name" value="Arc_rbn_hlx_hlx"/>
</dbReference>
<gene>
    <name evidence="1" type="ORF">G6Z34_04630</name>
</gene>
<dbReference type="SUPFAM" id="SSF47598">
    <property type="entry name" value="Ribbon-helix-helix"/>
    <property type="match status" value="1"/>
</dbReference>
<sequence>MRKKVKSEVVSVRVTPELKERFLEVCSMVDMKATQVLEKFIREFTEKEEESYYA</sequence>
<comment type="caution">
    <text evidence="1">The sequence shown here is derived from an EMBL/GenBank/DDBJ whole genome shotgun (WGS) entry which is preliminary data.</text>
</comment>
<dbReference type="Proteomes" id="UP000481454">
    <property type="component" value="Unassembled WGS sequence"/>
</dbReference>
<dbReference type="RefSeq" id="WP_003458415.1">
    <property type="nucleotide sequence ID" value="NZ_CATNWX010000001.1"/>
</dbReference>
<evidence type="ECO:0000313" key="2">
    <source>
        <dbReference type="Proteomes" id="UP000481454"/>
    </source>
</evidence>
<accession>A0AAP6WNB7</accession>
<dbReference type="EMBL" id="JAALLZ010000001">
    <property type="protein sequence ID" value="NGU29404.1"/>
    <property type="molecule type" value="Genomic_DNA"/>
</dbReference>
<protein>
    <submittedName>
        <fullName evidence="1">Plasmid-related protein</fullName>
    </submittedName>
</protein>
<name>A0AAP6WNB7_CLOPF</name>